<dbReference type="Gene3D" id="3.20.20.80">
    <property type="entry name" value="Glycosidases"/>
    <property type="match status" value="1"/>
</dbReference>
<organism evidence="4 5">
    <name type="scientific">Drosophila hydei</name>
    <name type="common">Fruit fly</name>
    <dbReference type="NCBI Taxonomy" id="7224"/>
    <lineage>
        <taxon>Eukaryota</taxon>
        <taxon>Metazoa</taxon>
        <taxon>Ecdysozoa</taxon>
        <taxon>Arthropoda</taxon>
        <taxon>Hexapoda</taxon>
        <taxon>Insecta</taxon>
        <taxon>Pterygota</taxon>
        <taxon>Neoptera</taxon>
        <taxon>Endopterygota</taxon>
        <taxon>Diptera</taxon>
        <taxon>Brachycera</taxon>
        <taxon>Muscomorpha</taxon>
        <taxon>Ephydroidea</taxon>
        <taxon>Drosophilidae</taxon>
        <taxon>Drosophila</taxon>
    </lineage>
</organism>
<protein>
    <submittedName>
        <fullName evidence="5">Uncharacterized protein LOC111594688</fullName>
    </submittedName>
</protein>
<reference evidence="5" key="1">
    <citation type="submission" date="2025-08" db="UniProtKB">
        <authorList>
            <consortium name="RefSeq"/>
        </authorList>
    </citation>
    <scope>IDENTIFICATION</scope>
    <source>
        <strain evidence="5">15085-1641.00</strain>
        <tissue evidence="5">Whole body</tissue>
    </source>
</reference>
<dbReference type="Pfam" id="PF00128">
    <property type="entry name" value="Alpha-amylase"/>
    <property type="match status" value="1"/>
</dbReference>
<dbReference type="KEGG" id="dhe:111594688"/>
<feature type="domain" description="Glycosyl hydrolase family 13 catalytic" evidence="3">
    <location>
        <begin position="192"/>
        <end position="237"/>
    </location>
</feature>
<sequence>MDNMEISTEPSFLEVELPQTLLESPSVSTFLPDEEASICPLLSSNSALGQSLLSHPLCPNIVASDMTSSNISNTDCKADTSSSGSSTGIAMDAIEATSSLFNTVNYHHLQNNNITTQDASSHCLKGSRSQSNDTPSFVSWKWPLIRKCTFFLFVSVILAICSIVVATIVSMPRTCNPKTAWYRGSVLYEIDPAFFKDTDNDGIGDINGIINGIDYLANLEISGVRLNSIFPSDVHYDSHINGTSINIIRPELGNLSSICRCNT</sequence>
<evidence type="ECO:0000256" key="2">
    <source>
        <dbReference type="SAM" id="Phobius"/>
    </source>
</evidence>
<dbReference type="InterPro" id="IPR017853">
    <property type="entry name" value="GH"/>
</dbReference>
<dbReference type="GO" id="GO:0005975">
    <property type="term" value="P:carbohydrate metabolic process"/>
    <property type="evidence" value="ECO:0007669"/>
    <property type="project" value="InterPro"/>
</dbReference>
<evidence type="ECO:0000256" key="1">
    <source>
        <dbReference type="ARBA" id="ARBA00022729"/>
    </source>
</evidence>
<keyword evidence="2" id="KW-0812">Transmembrane</keyword>
<dbReference type="InterPro" id="IPR006047">
    <property type="entry name" value="GH13_cat_dom"/>
</dbReference>
<keyword evidence="2" id="KW-0472">Membrane</keyword>
<gene>
    <name evidence="5" type="primary">LOC111594688</name>
</gene>
<dbReference type="PANTHER" id="PTHR10357">
    <property type="entry name" value="ALPHA-AMYLASE FAMILY MEMBER"/>
    <property type="match status" value="1"/>
</dbReference>
<dbReference type="Proteomes" id="UP000504633">
    <property type="component" value="Unplaced"/>
</dbReference>
<feature type="transmembrane region" description="Helical" evidence="2">
    <location>
        <begin position="150"/>
        <end position="169"/>
    </location>
</feature>
<evidence type="ECO:0000313" key="4">
    <source>
        <dbReference type="Proteomes" id="UP000504633"/>
    </source>
</evidence>
<keyword evidence="4" id="KW-1185">Reference proteome</keyword>
<dbReference type="GeneID" id="111594688"/>
<evidence type="ECO:0000259" key="3">
    <source>
        <dbReference type="Pfam" id="PF00128"/>
    </source>
</evidence>
<dbReference type="RefSeq" id="XP_023163875.2">
    <property type="nucleotide sequence ID" value="XM_023308107.2"/>
</dbReference>
<keyword evidence="2" id="KW-1133">Transmembrane helix</keyword>
<accession>A0A6J1LCQ1</accession>
<proteinExistence type="predicted"/>
<keyword evidence="1" id="KW-0732">Signal</keyword>
<dbReference type="OrthoDB" id="1740265at2759"/>
<dbReference type="AlphaFoldDB" id="A0A6J1LCQ1"/>
<dbReference type="PANTHER" id="PTHR10357:SF225">
    <property type="entry name" value="MALTASE 1-LIKE PROTEIN"/>
    <property type="match status" value="1"/>
</dbReference>
<name>A0A6J1LCQ1_DROHY</name>
<evidence type="ECO:0000313" key="5">
    <source>
        <dbReference type="RefSeq" id="XP_023163875.2"/>
    </source>
</evidence>
<dbReference type="SUPFAM" id="SSF51445">
    <property type="entry name" value="(Trans)glycosidases"/>
    <property type="match status" value="1"/>
</dbReference>